<evidence type="ECO:0000256" key="4">
    <source>
        <dbReference type="ARBA" id="ARBA00022461"/>
    </source>
</evidence>
<feature type="compositionally biased region" description="Basic residues" evidence="13">
    <location>
        <begin position="154"/>
        <end position="163"/>
    </location>
</feature>
<evidence type="ECO:0000256" key="5">
    <source>
        <dbReference type="ARBA" id="ARBA00022692"/>
    </source>
</evidence>
<keyword evidence="8 12" id="KW-0406">Ion transport</keyword>
<dbReference type="PANTHER" id="PTHR11690">
    <property type="entry name" value="AMILORIDE-SENSITIVE SODIUM CHANNEL-RELATED"/>
    <property type="match status" value="1"/>
</dbReference>
<name>A0ABQ8IQP8_DERPT</name>
<reference evidence="15 16" key="1">
    <citation type="journal article" date="2018" name="J. Allergy Clin. Immunol.">
        <title>High-quality assembly of Dermatophagoides pteronyssinus genome and transcriptome reveals a wide range of novel allergens.</title>
        <authorList>
            <person name="Liu X.Y."/>
            <person name="Yang K.Y."/>
            <person name="Wang M.Q."/>
            <person name="Kwok J.S."/>
            <person name="Zeng X."/>
            <person name="Yang Z."/>
            <person name="Xiao X.J."/>
            <person name="Lau C.P."/>
            <person name="Li Y."/>
            <person name="Huang Z.M."/>
            <person name="Ba J.G."/>
            <person name="Yim A.K."/>
            <person name="Ouyang C.Y."/>
            <person name="Ngai S.M."/>
            <person name="Chan T.F."/>
            <person name="Leung E.L."/>
            <person name="Liu L."/>
            <person name="Liu Z.G."/>
            <person name="Tsui S.K."/>
        </authorList>
    </citation>
    <scope>NUCLEOTIDE SEQUENCE [LARGE SCALE GENOMIC DNA]</scope>
    <source>
        <tissue evidence="15">Whole mite body</tissue>
    </source>
</reference>
<reference evidence="15 16" key="2">
    <citation type="journal article" date="2022" name="Mol. Biol. Evol.">
        <title>Comparative Genomics Reveals Insights into the Divergent Evolution of Astigmatic Mites and Household Pest Adaptations.</title>
        <authorList>
            <person name="Xiong Q."/>
            <person name="Wan A.T."/>
            <person name="Liu X."/>
            <person name="Fung C.S."/>
            <person name="Xiao X."/>
            <person name="Malainual N."/>
            <person name="Hou J."/>
            <person name="Wang L."/>
            <person name="Wang M."/>
            <person name="Yang K.Y."/>
            <person name="Cui Y."/>
            <person name="Leung E.L."/>
            <person name="Nong W."/>
            <person name="Shin S.K."/>
            <person name="Au S.W."/>
            <person name="Jeong K.Y."/>
            <person name="Chew F.T."/>
            <person name="Hui J.H."/>
            <person name="Leung T.F."/>
            <person name="Tungtrongchitr A."/>
            <person name="Zhong N."/>
            <person name="Liu Z."/>
            <person name="Tsui S.K."/>
        </authorList>
    </citation>
    <scope>NUCLEOTIDE SEQUENCE [LARGE SCALE GENOMIC DNA]</scope>
    <source>
        <strain evidence="15">Derp</strain>
    </source>
</reference>
<keyword evidence="3 12" id="KW-0813">Transport</keyword>
<evidence type="ECO:0000313" key="16">
    <source>
        <dbReference type="Proteomes" id="UP000887458"/>
    </source>
</evidence>
<evidence type="ECO:0000256" key="7">
    <source>
        <dbReference type="ARBA" id="ARBA00023053"/>
    </source>
</evidence>
<accession>A0ABQ8IQP8</accession>
<dbReference type="InterPro" id="IPR001873">
    <property type="entry name" value="ENaC"/>
</dbReference>
<dbReference type="PRINTS" id="PR01078">
    <property type="entry name" value="AMINACHANNEL"/>
</dbReference>
<evidence type="ECO:0000256" key="12">
    <source>
        <dbReference type="RuleBase" id="RU000679"/>
    </source>
</evidence>
<protein>
    <submittedName>
        <fullName evidence="15">Uncharacterized protein</fullName>
    </submittedName>
</protein>
<dbReference type="PANTHER" id="PTHR11690:SF248">
    <property type="entry name" value="PICKPOCKET 17, ISOFORM A"/>
    <property type="match status" value="1"/>
</dbReference>
<evidence type="ECO:0000256" key="9">
    <source>
        <dbReference type="ARBA" id="ARBA00023136"/>
    </source>
</evidence>
<comment type="similarity">
    <text evidence="2 12">Belongs to the amiloride-sensitive sodium channel (TC 1.A.6) family.</text>
</comment>
<comment type="caution">
    <text evidence="15">The sequence shown here is derived from an EMBL/GenBank/DDBJ whole genome shotgun (WGS) entry which is preliminary data.</text>
</comment>
<dbReference type="Proteomes" id="UP000887458">
    <property type="component" value="Unassembled WGS sequence"/>
</dbReference>
<organism evidence="15 16">
    <name type="scientific">Dermatophagoides pteronyssinus</name>
    <name type="common">European house dust mite</name>
    <dbReference type="NCBI Taxonomy" id="6956"/>
    <lineage>
        <taxon>Eukaryota</taxon>
        <taxon>Metazoa</taxon>
        <taxon>Ecdysozoa</taxon>
        <taxon>Arthropoda</taxon>
        <taxon>Chelicerata</taxon>
        <taxon>Arachnida</taxon>
        <taxon>Acari</taxon>
        <taxon>Acariformes</taxon>
        <taxon>Sarcoptiformes</taxon>
        <taxon>Astigmata</taxon>
        <taxon>Psoroptidia</taxon>
        <taxon>Analgoidea</taxon>
        <taxon>Pyroglyphidae</taxon>
        <taxon>Dermatophagoidinae</taxon>
        <taxon>Dermatophagoides</taxon>
    </lineage>
</organism>
<feature type="transmembrane region" description="Helical" evidence="14">
    <location>
        <begin position="735"/>
        <end position="752"/>
    </location>
</feature>
<keyword evidence="11 12" id="KW-0407">Ion channel</keyword>
<dbReference type="Pfam" id="PF00858">
    <property type="entry name" value="ASC"/>
    <property type="match status" value="1"/>
</dbReference>
<evidence type="ECO:0000256" key="8">
    <source>
        <dbReference type="ARBA" id="ARBA00023065"/>
    </source>
</evidence>
<keyword evidence="6 14" id="KW-1133">Transmembrane helix</keyword>
<evidence type="ECO:0000256" key="3">
    <source>
        <dbReference type="ARBA" id="ARBA00022448"/>
    </source>
</evidence>
<evidence type="ECO:0000256" key="10">
    <source>
        <dbReference type="ARBA" id="ARBA00023201"/>
    </source>
</evidence>
<evidence type="ECO:0000256" key="13">
    <source>
        <dbReference type="SAM" id="MobiDB-lite"/>
    </source>
</evidence>
<feature type="transmembrane region" description="Helical" evidence="14">
    <location>
        <begin position="657"/>
        <end position="677"/>
    </location>
</feature>
<evidence type="ECO:0000256" key="14">
    <source>
        <dbReference type="SAM" id="Phobius"/>
    </source>
</evidence>
<keyword evidence="5 12" id="KW-0812">Transmembrane</keyword>
<evidence type="ECO:0000313" key="15">
    <source>
        <dbReference type="EMBL" id="KAH9412588.1"/>
    </source>
</evidence>
<gene>
    <name evidence="15" type="ORF">DERP_006550</name>
</gene>
<keyword evidence="16" id="KW-1185">Reference proteome</keyword>
<proteinExistence type="inferred from homology"/>
<evidence type="ECO:0000256" key="6">
    <source>
        <dbReference type="ARBA" id="ARBA00022989"/>
    </source>
</evidence>
<sequence>MGTRLTTLGADSGVPGFSRIFSSTGLRKSFWIGVVLIFITLTVRDLIDLIKDYVQYPVTVNVRIADSRVLPFPAITICNLNLVHRSRFCAAKNVEKPDIIENILCAKIGDMLNQCKISNMMEDLMDEGESICGLKKSSSKKTDQSGNNGDNNNRRRGQGGRLRGKRQLKLQDILKTVREVGNAVRGDGQKGSSIIDIYNDFQDSVKSMADGTGGPLDETLTQLANFLGFNVSNSLDIIPMLFMKAFTDTTGCRLGSSDVGDILPDNIRLTLKKLTKTFMNRECLFKTPRLIRLFHDTSQKIVKSLNNCTTPWLETLKSSETPWFFLLDLLSSWLADLAKNRPEDAKIIGHHGPDLIKQCIFAGRTCSPTKDFSHFFYNSYGNCYTYNLNIDNLKVQDSLSGFTGPKFGLEIVLNLETEQYMPTSRESGAKIVIHDSTARADPDQDSVHVAPGLVTYIGVRMVNITRLPHPYPDKCSNVWRDRGLEKWARELNYDAYSTQICLKLCLQRFTIMYCNCWIPSSPPPKQDISQCNNRKQKEDERCTEEIRQMYYNETINCDCPPRCTELSFEKFVSTGQELQQCSILTTANFGGKNNPNGNNNEVVEIVNNKNEDDDDDSNDEDAEMKLDKNNLAKVVVYFQSLSYQEITQYPKYTVTTLLGAIGGILGVYMGFSFLALFEVFDLFGRVFCCIVPPSSSSSNERIKSASLQPLHHPQQQLQLSPTNSIKINKYNKAKSLIVLLLLFEISFCSSFICNESSMAVDDDVSLIGNINVSIVAKQNADKRVGVQ</sequence>
<evidence type="ECO:0000256" key="11">
    <source>
        <dbReference type="ARBA" id="ARBA00023303"/>
    </source>
</evidence>
<dbReference type="EMBL" id="NJHN03000129">
    <property type="protein sequence ID" value="KAH9412588.1"/>
    <property type="molecule type" value="Genomic_DNA"/>
</dbReference>
<feature type="region of interest" description="Disordered" evidence="13">
    <location>
        <begin position="135"/>
        <end position="163"/>
    </location>
</feature>
<keyword evidence="7" id="KW-0915">Sodium</keyword>
<comment type="subcellular location">
    <subcellularLocation>
        <location evidence="1">Membrane</location>
        <topology evidence="1">Multi-pass membrane protein</topology>
    </subcellularLocation>
</comment>
<keyword evidence="9 14" id="KW-0472">Membrane</keyword>
<dbReference type="InterPro" id="IPR020903">
    <property type="entry name" value="ENaC_CS"/>
</dbReference>
<keyword evidence="10 12" id="KW-0739">Sodium transport</keyword>
<keyword evidence="4 12" id="KW-0894">Sodium channel</keyword>
<dbReference type="PROSITE" id="PS01206">
    <property type="entry name" value="ASC"/>
    <property type="match status" value="1"/>
</dbReference>
<dbReference type="Gene3D" id="2.60.470.10">
    <property type="entry name" value="Acid-sensing ion channels like domains"/>
    <property type="match status" value="1"/>
</dbReference>
<evidence type="ECO:0000256" key="2">
    <source>
        <dbReference type="ARBA" id="ARBA00007193"/>
    </source>
</evidence>
<evidence type="ECO:0000256" key="1">
    <source>
        <dbReference type="ARBA" id="ARBA00004141"/>
    </source>
</evidence>